<feature type="compositionally biased region" description="Polar residues" evidence="1">
    <location>
        <begin position="93"/>
        <end position="114"/>
    </location>
</feature>
<reference evidence="2 3" key="1">
    <citation type="journal article" date="2018" name="BMC Genomics">
        <title>Genomic evidence for intraspecific hybridization in a clonal and extremely halotolerant yeast.</title>
        <authorList>
            <person name="Gostincar C."/>
            <person name="Stajich J.E."/>
            <person name="Zupancic J."/>
            <person name="Zalar P."/>
            <person name="Gunde-Cimerman N."/>
        </authorList>
    </citation>
    <scope>NUCLEOTIDE SEQUENCE [LARGE SCALE GENOMIC DNA]</scope>
    <source>
        <strain evidence="2 3">EXF-6656</strain>
    </source>
</reference>
<gene>
    <name evidence="2" type="ORF">D0869_08660</name>
</gene>
<accession>A0A3M6WK70</accession>
<feature type="compositionally biased region" description="Low complexity" evidence="1">
    <location>
        <begin position="31"/>
        <end position="40"/>
    </location>
</feature>
<dbReference type="Pfam" id="PF04119">
    <property type="entry name" value="HSP9_HSP12"/>
    <property type="match status" value="1"/>
</dbReference>
<proteinExistence type="predicted"/>
<evidence type="ECO:0000313" key="3">
    <source>
        <dbReference type="Proteomes" id="UP000281245"/>
    </source>
</evidence>
<name>A0A3M6WK70_HORWE</name>
<protein>
    <submittedName>
        <fullName evidence="2">Uncharacterized protein</fullName>
    </submittedName>
</protein>
<organism evidence="2 3">
    <name type="scientific">Hortaea werneckii</name>
    <name type="common">Black yeast</name>
    <name type="synonym">Cladosporium werneckii</name>
    <dbReference type="NCBI Taxonomy" id="91943"/>
    <lineage>
        <taxon>Eukaryota</taxon>
        <taxon>Fungi</taxon>
        <taxon>Dikarya</taxon>
        <taxon>Ascomycota</taxon>
        <taxon>Pezizomycotina</taxon>
        <taxon>Dothideomycetes</taxon>
        <taxon>Dothideomycetidae</taxon>
        <taxon>Mycosphaerellales</taxon>
        <taxon>Teratosphaeriaceae</taxon>
        <taxon>Hortaea</taxon>
    </lineage>
</organism>
<evidence type="ECO:0000313" key="2">
    <source>
        <dbReference type="EMBL" id="RMX78965.1"/>
    </source>
</evidence>
<dbReference type="InterPro" id="IPR007250">
    <property type="entry name" value="HSP9_HSP12"/>
</dbReference>
<feature type="compositionally biased region" description="Basic and acidic residues" evidence="1">
    <location>
        <begin position="61"/>
        <end position="73"/>
    </location>
</feature>
<comment type="caution">
    <text evidence="2">The sequence shown here is derived from an EMBL/GenBank/DDBJ whole genome shotgun (WGS) entry which is preliminary data.</text>
</comment>
<dbReference type="EMBL" id="QWIJ01000762">
    <property type="protein sequence ID" value="RMX78965.1"/>
    <property type="molecule type" value="Genomic_DNA"/>
</dbReference>
<dbReference type="OrthoDB" id="2348401at2759"/>
<evidence type="ECO:0000256" key="1">
    <source>
        <dbReference type="SAM" id="MobiDB-lite"/>
    </source>
</evidence>
<dbReference type="AlphaFoldDB" id="A0A3M6WK70"/>
<dbReference type="Proteomes" id="UP000281245">
    <property type="component" value="Unassembled WGS sequence"/>
</dbReference>
<feature type="region of interest" description="Disordered" evidence="1">
    <location>
        <begin position="22"/>
        <end position="121"/>
    </location>
</feature>
<sequence length="121" mass="12750">MALVPVAPRKWKIAIPIHAFEKNTDSTTIQTTPNPNNPNTSKMTDNLRQGAGDKLASNLKPDSEKSTLEKGQDQVKGAADSLAGQAQPEDQKSYTQQATDAISNAGQQVSDTLGLSGGSKS</sequence>
<dbReference type="VEuPathDB" id="FungiDB:BTJ68_12669"/>
<dbReference type="Gene3D" id="6.10.280.100">
    <property type="match status" value="1"/>
</dbReference>